<dbReference type="GO" id="GO:0061630">
    <property type="term" value="F:ubiquitin protein ligase activity"/>
    <property type="evidence" value="ECO:0007669"/>
    <property type="project" value="UniProtKB-EC"/>
</dbReference>
<keyword evidence="4" id="KW-0677">Repeat</keyword>
<dbReference type="InterPro" id="IPR019734">
    <property type="entry name" value="TPR_rpt"/>
</dbReference>
<sequence length="121" mass="13466">MSRSKPSSSVEQLKERGNQLFSKGKLNAAIESYTEAITLCPGWEVPYVNRALCHRKLKNWENVSADCRSALALDPDLPKAHYMLGLSLLESQQLGEAIRSLQKVYSATYTSPLDLHDGDTL</sequence>
<evidence type="ECO:0000256" key="6">
    <source>
        <dbReference type="PROSITE-ProRule" id="PRU00339"/>
    </source>
</evidence>
<dbReference type="GO" id="GO:0006515">
    <property type="term" value="P:protein quality control for misfolded or incompletely synthesized proteins"/>
    <property type="evidence" value="ECO:0007669"/>
    <property type="project" value="TreeGrafter"/>
</dbReference>
<evidence type="ECO:0000256" key="5">
    <source>
        <dbReference type="ARBA" id="ARBA00022786"/>
    </source>
</evidence>
<reference evidence="7 8" key="1">
    <citation type="journal article" date="2015" name="Genome Biol. Evol.">
        <title>Comparative Genomics of a Bacterivorous Green Alga Reveals Evolutionary Causalities and Consequences of Phago-Mixotrophic Mode of Nutrition.</title>
        <authorList>
            <person name="Burns J.A."/>
            <person name="Paasch A."/>
            <person name="Narechania A."/>
            <person name="Kim E."/>
        </authorList>
    </citation>
    <scope>NUCLEOTIDE SEQUENCE [LARGE SCALE GENOMIC DNA]</scope>
    <source>
        <strain evidence="7 8">PLY_AMNH</strain>
    </source>
</reference>
<evidence type="ECO:0000256" key="3">
    <source>
        <dbReference type="ARBA" id="ARBA00022679"/>
    </source>
</evidence>
<dbReference type="Pfam" id="PF13181">
    <property type="entry name" value="TPR_8"/>
    <property type="match status" value="1"/>
</dbReference>
<dbReference type="PROSITE" id="PS50005">
    <property type="entry name" value="TPR"/>
    <property type="match status" value="1"/>
</dbReference>
<dbReference type="Pfam" id="PF13414">
    <property type="entry name" value="TPR_11"/>
    <property type="match status" value="1"/>
</dbReference>
<evidence type="ECO:0000256" key="4">
    <source>
        <dbReference type="ARBA" id="ARBA00022737"/>
    </source>
</evidence>
<keyword evidence="6" id="KW-0802">TPR repeat</keyword>
<evidence type="ECO:0000313" key="7">
    <source>
        <dbReference type="EMBL" id="KAK3234190.1"/>
    </source>
</evidence>
<dbReference type="SMART" id="SM00028">
    <property type="entry name" value="TPR"/>
    <property type="match status" value="3"/>
</dbReference>
<keyword evidence="8" id="KW-1185">Reference proteome</keyword>
<name>A0AAE0EPM7_9CHLO</name>
<comment type="catalytic activity">
    <reaction evidence="1">
        <text>S-ubiquitinyl-[E2 ubiquitin-conjugating enzyme]-L-cysteine + [acceptor protein]-L-lysine = [E2 ubiquitin-conjugating enzyme]-L-cysteine + N(6)-ubiquitinyl-[acceptor protein]-L-lysine.</text>
        <dbReference type="EC" id="2.3.2.27"/>
    </reaction>
</comment>
<organism evidence="7 8">
    <name type="scientific">Cymbomonas tetramitiformis</name>
    <dbReference type="NCBI Taxonomy" id="36881"/>
    <lineage>
        <taxon>Eukaryota</taxon>
        <taxon>Viridiplantae</taxon>
        <taxon>Chlorophyta</taxon>
        <taxon>Pyramimonadophyceae</taxon>
        <taxon>Pyramimonadales</taxon>
        <taxon>Pyramimonadaceae</taxon>
        <taxon>Cymbomonas</taxon>
    </lineage>
</organism>
<dbReference type="GO" id="GO:0043161">
    <property type="term" value="P:proteasome-mediated ubiquitin-dependent protein catabolic process"/>
    <property type="evidence" value="ECO:0007669"/>
    <property type="project" value="TreeGrafter"/>
</dbReference>
<dbReference type="GO" id="GO:0071218">
    <property type="term" value="P:cellular response to misfolded protein"/>
    <property type="evidence" value="ECO:0007669"/>
    <property type="project" value="TreeGrafter"/>
</dbReference>
<dbReference type="GO" id="GO:0000209">
    <property type="term" value="P:protein polyubiquitination"/>
    <property type="evidence" value="ECO:0007669"/>
    <property type="project" value="TreeGrafter"/>
</dbReference>
<dbReference type="SUPFAM" id="SSF48452">
    <property type="entry name" value="TPR-like"/>
    <property type="match status" value="1"/>
</dbReference>
<dbReference type="Gene3D" id="1.25.40.10">
    <property type="entry name" value="Tetratricopeptide repeat domain"/>
    <property type="match status" value="1"/>
</dbReference>
<dbReference type="EC" id="2.3.2.27" evidence="2"/>
<gene>
    <name evidence="7" type="ORF">CYMTET_55535</name>
</gene>
<dbReference type="PANTHER" id="PTHR46803:SF2">
    <property type="entry name" value="E3 UBIQUITIN-PROTEIN LIGASE CHIP"/>
    <property type="match status" value="1"/>
</dbReference>
<dbReference type="PANTHER" id="PTHR46803">
    <property type="entry name" value="E3 UBIQUITIN-PROTEIN LIGASE CHIP"/>
    <property type="match status" value="1"/>
</dbReference>
<dbReference type="GO" id="GO:0005737">
    <property type="term" value="C:cytoplasm"/>
    <property type="evidence" value="ECO:0007669"/>
    <property type="project" value="TreeGrafter"/>
</dbReference>
<accession>A0AAE0EPM7</accession>
<dbReference type="GO" id="GO:0051087">
    <property type="term" value="F:protein-folding chaperone binding"/>
    <property type="evidence" value="ECO:0007669"/>
    <property type="project" value="TreeGrafter"/>
</dbReference>
<dbReference type="AlphaFoldDB" id="A0AAE0EPM7"/>
<keyword evidence="3" id="KW-0808">Transferase</keyword>
<dbReference type="GO" id="GO:0045862">
    <property type="term" value="P:positive regulation of proteolysis"/>
    <property type="evidence" value="ECO:0007669"/>
    <property type="project" value="TreeGrafter"/>
</dbReference>
<proteinExistence type="predicted"/>
<evidence type="ECO:0000256" key="1">
    <source>
        <dbReference type="ARBA" id="ARBA00000900"/>
    </source>
</evidence>
<protein>
    <recommendedName>
        <fullName evidence="2">RING-type E3 ubiquitin transferase</fullName>
        <ecNumber evidence="2">2.3.2.27</ecNumber>
    </recommendedName>
</protein>
<dbReference type="InterPro" id="IPR011990">
    <property type="entry name" value="TPR-like_helical_dom_sf"/>
</dbReference>
<dbReference type="Proteomes" id="UP001190700">
    <property type="component" value="Unassembled WGS sequence"/>
</dbReference>
<dbReference type="EMBL" id="LGRX02035542">
    <property type="protein sequence ID" value="KAK3234190.1"/>
    <property type="molecule type" value="Genomic_DNA"/>
</dbReference>
<keyword evidence="5" id="KW-0833">Ubl conjugation pathway</keyword>
<feature type="repeat" description="TPR" evidence="6">
    <location>
        <begin position="10"/>
        <end position="43"/>
    </location>
</feature>
<comment type="caution">
    <text evidence="7">The sequence shown here is derived from an EMBL/GenBank/DDBJ whole genome shotgun (WGS) entry which is preliminary data.</text>
</comment>
<evidence type="ECO:0000313" key="8">
    <source>
        <dbReference type="Proteomes" id="UP001190700"/>
    </source>
</evidence>
<evidence type="ECO:0000256" key="2">
    <source>
        <dbReference type="ARBA" id="ARBA00012483"/>
    </source>
</evidence>